<name>A0AA48M6N3_9BACL</name>
<dbReference type="Proteomes" id="UP001189619">
    <property type="component" value="Chromosome"/>
</dbReference>
<organism evidence="1 2">
    <name type="scientific">Brevibacillus aydinogluensis</name>
    <dbReference type="NCBI Taxonomy" id="927786"/>
    <lineage>
        <taxon>Bacteria</taxon>
        <taxon>Bacillati</taxon>
        <taxon>Bacillota</taxon>
        <taxon>Bacilli</taxon>
        <taxon>Bacillales</taxon>
        <taxon>Paenibacillaceae</taxon>
        <taxon>Brevibacillus</taxon>
    </lineage>
</organism>
<dbReference type="KEGG" id="bayd:BSPP4475_07970"/>
<evidence type="ECO:0000313" key="2">
    <source>
        <dbReference type="Proteomes" id="UP001189619"/>
    </source>
</evidence>
<gene>
    <name evidence="1" type="ORF">BSPP4475_07970</name>
</gene>
<dbReference type="RefSeq" id="WP_304415360.1">
    <property type="nucleotide sequence ID" value="NZ_OY569118.1"/>
</dbReference>
<protein>
    <submittedName>
        <fullName evidence="1">Uncharacterized protein</fullName>
    </submittedName>
</protein>
<dbReference type="EMBL" id="OY569118">
    <property type="protein sequence ID" value="CAJ1002247.1"/>
    <property type="molecule type" value="Genomic_DNA"/>
</dbReference>
<dbReference type="AlphaFoldDB" id="A0AA48M6N3"/>
<accession>A0AA48M6N3</accession>
<proteinExistence type="predicted"/>
<keyword evidence="2" id="KW-1185">Reference proteome</keyword>
<evidence type="ECO:0000313" key="1">
    <source>
        <dbReference type="EMBL" id="CAJ1002247.1"/>
    </source>
</evidence>
<sequence length="158" mass="18210">MDNQLEELKLKVQDQDKIIKGLREKVEELHDFILTLAICKQADPKFPYYNFIVEYQISPDKKTAIELLFMALSQKLEGKNLDHIRGKDVGISSEILFSDTPLQYKDVEGAITKILEVESNLVAYRLIQAMKDQGMQTSLCEYLLSQVNPHDYDSEIKL</sequence>
<reference evidence="1" key="1">
    <citation type="submission" date="2023-07" db="EMBL/GenBank/DDBJ databases">
        <authorList>
            <person name="Ivanov I."/>
            <person name="Teneva D."/>
            <person name="Stoikov I."/>
        </authorList>
    </citation>
    <scope>NUCLEOTIDE SEQUENCE</scope>
    <source>
        <strain evidence="1">4475</strain>
    </source>
</reference>